<dbReference type="AlphaFoldDB" id="A0A2V1E032"/>
<dbReference type="Proteomes" id="UP000244855">
    <property type="component" value="Unassembled WGS sequence"/>
</dbReference>
<evidence type="ECO:0000313" key="1">
    <source>
        <dbReference type="EMBL" id="PVI03771.1"/>
    </source>
</evidence>
<proteinExistence type="predicted"/>
<protein>
    <submittedName>
        <fullName evidence="1">Uncharacterized protein</fullName>
    </submittedName>
</protein>
<evidence type="ECO:0000313" key="2">
    <source>
        <dbReference type="Proteomes" id="UP000244855"/>
    </source>
</evidence>
<name>A0A2V1E032_9PLEO</name>
<sequence>MGVRCHLATERQAPQARGCGRDVMIRSIEMVFFLSGTGSATHLRVFCDSENHRVADWLGNLTSIEMPTQLTAEIYHGLGRAALRKAPCPEIMLIIVAVERLQRATTQRPTRSDFPLCPWYRVSAGADDAESEGEIPGRERWQLGALDNGSPYHVDAGRRWGPGLPYFVASLIA</sequence>
<dbReference type="EMBL" id="KZ805327">
    <property type="protein sequence ID" value="PVI03771.1"/>
    <property type="molecule type" value="Genomic_DNA"/>
</dbReference>
<reference evidence="1 2" key="1">
    <citation type="journal article" date="2018" name="Sci. Rep.">
        <title>Comparative genomics provides insights into the lifestyle and reveals functional heterogeneity of dark septate endophytic fungi.</title>
        <authorList>
            <person name="Knapp D.G."/>
            <person name="Nemeth J.B."/>
            <person name="Barry K."/>
            <person name="Hainaut M."/>
            <person name="Henrissat B."/>
            <person name="Johnson J."/>
            <person name="Kuo A."/>
            <person name="Lim J.H.P."/>
            <person name="Lipzen A."/>
            <person name="Nolan M."/>
            <person name="Ohm R.A."/>
            <person name="Tamas L."/>
            <person name="Grigoriev I.V."/>
            <person name="Spatafora J.W."/>
            <person name="Nagy L.G."/>
            <person name="Kovacs G.M."/>
        </authorList>
    </citation>
    <scope>NUCLEOTIDE SEQUENCE [LARGE SCALE GENOMIC DNA]</scope>
    <source>
        <strain evidence="1 2">DSE2036</strain>
    </source>
</reference>
<keyword evidence="2" id="KW-1185">Reference proteome</keyword>
<gene>
    <name evidence="1" type="ORF">DM02DRAFT_652189</name>
</gene>
<accession>A0A2V1E032</accession>
<organism evidence="1 2">
    <name type="scientific">Periconia macrospinosa</name>
    <dbReference type="NCBI Taxonomy" id="97972"/>
    <lineage>
        <taxon>Eukaryota</taxon>
        <taxon>Fungi</taxon>
        <taxon>Dikarya</taxon>
        <taxon>Ascomycota</taxon>
        <taxon>Pezizomycotina</taxon>
        <taxon>Dothideomycetes</taxon>
        <taxon>Pleosporomycetidae</taxon>
        <taxon>Pleosporales</taxon>
        <taxon>Massarineae</taxon>
        <taxon>Periconiaceae</taxon>
        <taxon>Periconia</taxon>
    </lineage>
</organism>